<name>A0A0V8RVB4_PYROC</name>
<dbReference type="Proteomes" id="UP000053352">
    <property type="component" value="Unassembled WGS sequence"/>
</dbReference>
<sequence length="275" mass="30653">MVTTPPSIFDAAVLARTLYAALGTRGWKLTVIGMGRRLPLRLVTESRLPISVAKSNISMELASEPQEPIYIVDARGEPAWSMEPPRTLIVDYGGAFASAFRGARRVRGLGLPSLTYEAVTLVYEFFIRRRSWRPDYSRAFSRDLRSGLYLARKLLEALQVFDNYAVLEPSVVAYTLRRVYINKGIALDPEEATMNIDVVEGRVRQRIVLRAYSTRGLREAGRVEVLFDGENVEIRDHGGLAYRIVVDVYRRVACSAPGLCAGGSEEPPGEAFPQL</sequence>
<protein>
    <submittedName>
        <fullName evidence="1">Uncharacterized protein</fullName>
    </submittedName>
</protein>
<proteinExistence type="predicted"/>
<evidence type="ECO:0000313" key="1">
    <source>
        <dbReference type="EMBL" id="KSW11971.1"/>
    </source>
</evidence>
<gene>
    <name evidence="1" type="ORF">CF15_04040</name>
</gene>
<evidence type="ECO:0000313" key="2">
    <source>
        <dbReference type="Proteomes" id="UP000053352"/>
    </source>
</evidence>
<organism evidence="1 2">
    <name type="scientific">Pyrodictium occultum</name>
    <dbReference type="NCBI Taxonomy" id="2309"/>
    <lineage>
        <taxon>Archaea</taxon>
        <taxon>Thermoproteota</taxon>
        <taxon>Thermoprotei</taxon>
        <taxon>Desulfurococcales</taxon>
        <taxon>Pyrodictiaceae</taxon>
        <taxon>Pyrodictium</taxon>
    </lineage>
</organism>
<comment type="caution">
    <text evidence="1">The sequence shown here is derived from an EMBL/GenBank/DDBJ whole genome shotgun (WGS) entry which is preliminary data.</text>
</comment>
<dbReference type="EMBL" id="LNTB01000001">
    <property type="protein sequence ID" value="KSW11971.1"/>
    <property type="molecule type" value="Genomic_DNA"/>
</dbReference>
<reference evidence="1 2" key="1">
    <citation type="submission" date="2015-11" db="EMBL/GenBank/DDBJ databases">
        <title>Genome sequence of Pyrodictium occultum PL-19, a marine hyperthermophilic archaeon isolated from Volcano, Italy.</title>
        <authorList>
            <person name="Utturkar S."/>
            <person name="Huber H."/>
            <person name="Leptihn S."/>
            <person name="Brown S."/>
            <person name="Stetter K.O."/>
            <person name="Podar M."/>
        </authorList>
    </citation>
    <scope>NUCLEOTIDE SEQUENCE [LARGE SCALE GENOMIC DNA]</scope>
    <source>
        <strain evidence="1 2">PL-19</strain>
    </source>
</reference>
<keyword evidence="2" id="KW-1185">Reference proteome</keyword>
<dbReference type="AlphaFoldDB" id="A0A0V8RVB4"/>
<accession>A0A0V8RVB4</accession>